<dbReference type="InterPro" id="IPR013249">
    <property type="entry name" value="RNA_pol_sigma70_r4_t2"/>
</dbReference>
<keyword evidence="4" id="KW-0804">Transcription</keyword>
<reference evidence="8" key="1">
    <citation type="journal article" date="2019" name="Int. J. Syst. Evol. Microbiol.">
        <title>The Global Catalogue of Microorganisms (GCM) 10K type strain sequencing project: providing services to taxonomists for standard genome sequencing and annotation.</title>
        <authorList>
            <consortium name="The Broad Institute Genomics Platform"/>
            <consortium name="The Broad Institute Genome Sequencing Center for Infectious Disease"/>
            <person name="Wu L."/>
            <person name="Ma J."/>
        </authorList>
    </citation>
    <scope>NUCLEOTIDE SEQUENCE [LARGE SCALE GENOMIC DNA]</scope>
    <source>
        <strain evidence="8">CCM 8749</strain>
    </source>
</reference>
<dbReference type="InterPro" id="IPR013324">
    <property type="entry name" value="RNA_pol_sigma_r3/r4-like"/>
</dbReference>
<evidence type="ECO:0000259" key="6">
    <source>
        <dbReference type="Pfam" id="PF08281"/>
    </source>
</evidence>
<keyword evidence="8" id="KW-1185">Reference proteome</keyword>
<accession>A0ABW1IQW9</accession>
<dbReference type="Pfam" id="PF04542">
    <property type="entry name" value="Sigma70_r2"/>
    <property type="match status" value="1"/>
</dbReference>
<keyword evidence="3" id="KW-0731">Sigma factor</keyword>
<sequence length="196" mass="23278">MSVEREDDLELILRMMRGSHEAFEHFYECHIPFMYRIALSIVHDPMEAEDICHDVVMELIGKWDQYDPSRGSLKSWVAVRTKSRALDRVRKRQRVIAHASVEPEVKGSERNIEEQALFHLEKQELAHAMQSIPEVQRRAVYEAYFEERTHRELSEEMRQPLGTVKSWIRYGLRNMKKQLEQRGWFDSGGGVREHDR</sequence>
<dbReference type="Gene3D" id="1.10.10.10">
    <property type="entry name" value="Winged helix-like DNA-binding domain superfamily/Winged helix DNA-binding domain"/>
    <property type="match status" value="1"/>
</dbReference>
<comment type="caution">
    <text evidence="7">The sequence shown here is derived from an EMBL/GenBank/DDBJ whole genome shotgun (WGS) entry which is preliminary data.</text>
</comment>
<evidence type="ECO:0000256" key="2">
    <source>
        <dbReference type="ARBA" id="ARBA00023015"/>
    </source>
</evidence>
<evidence type="ECO:0000256" key="4">
    <source>
        <dbReference type="ARBA" id="ARBA00023163"/>
    </source>
</evidence>
<dbReference type="InterPro" id="IPR013325">
    <property type="entry name" value="RNA_pol_sigma_r2"/>
</dbReference>
<dbReference type="Proteomes" id="UP001596250">
    <property type="component" value="Unassembled WGS sequence"/>
</dbReference>
<feature type="domain" description="RNA polymerase sigma factor 70 region 4 type 2" evidence="6">
    <location>
        <begin position="123"/>
        <end position="173"/>
    </location>
</feature>
<proteinExistence type="inferred from homology"/>
<dbReference type="Pfam" id="PF08281">
    <property type="entry name" value="Sigma70_r4_2"/>
    <property type="match status" value="1"/>
</dbReference>
<name>A0ABW1IQW9_9BACL</name>
<keyword evidence="2" id="KW-0805">Transcription regulation</keyword>
<dbReference type="PANTHER" id="PTHR43133">
    <property type="entry name" value="RNA POLYMERASE ECF-TYPE SIGMA FACTO"/>
    <property type="match status" value="1"/>
</dbReference>
<dbReference type="PANTHER" id="PTHR43133:SF62">
    <property type="entry name" value="RNA POLYMERASE SIGMA FACTOR SIGZ"/>
    <property type="match status" value="1"/>
</dbReference>
<feature type="domain" description="RNA polymerase sigma-70 region 2" evidence="5">
    <location>
        <begin position="26"/>
        <end position="94"/>
    </location>
</feature>
<evidence type="ECO:0000256" key="3">
    <source>
        <dbReference type="ARBA" id="ARBA00023082"/>
    </source>
</evidence>
<dbReference type="Gene3D" id="1.10.1740.10">
    <property type="match status" value="1"/>
</dbReference>
<gene>
    <name evidence="7" type="ORF">ACFPXP_12640</name>
</gene>
<organism evidence="7 8">
    <name type="scientific">Marinicrinis lubricantis</name>
    <dbReference type="NCBI Taxonomy" id="2086470"/>
    <lineage>
        <taxon>Bacteria</taxon>
        <taxon>Bacillati</taxon>
        <taxon>Bacillota</taxon>
        <taxon>Bacilli</taxon>
        <taxon>Bacillales</taxon>
        <taxon>Paenibacillaceae</taxon>
    </lineage>
</organism>
<comment type="similarity">
    <text evidence="1">Belongs to the sigma-70 factor family. ECF subfamily.</text>
</comment>
<evidence type="ECO:0000313" key="7">
    <source>
        <dbReference type="EMBL" id="MFC5987253.1"/>
    </source>
</evidence>
<evidence type="ECO:0000313" key="8">
    <source>
        <dbReference type="Proteomes" id="UP001596250"/>
    </source>
</evidence>
<dbReference type="SUPFAM" id="SSF88659">
    <property type="entry name" value="Sigma3 and sigma4 domains of RNA polymerase sigma factors"/>
    <property type="match status" value="1"/>
</dbReference>
<dbReference type="EMBL" id="JBHSQV010000157">
    <property type="protein sequence ID" value="MFC5987253.1"/>
    <property type="molecule type" value="Genomic_DNA"/>
</dbReference>
<dbReference type="InterPro" id="IPR014284">
    <property type="entry name" value="RNA_pol_sigma-70_dom"/>
</dbReference>
<dbReference type="InterPro" id="IPR039425">
    <property type="entry name" value="RNA_pol_sigma-70-like"/>
</dbReference>
<dbReference type="NCBIfam" id="TIGR02937">
    <property type="entry name" value="sigma70-ECF"/>
    <property type="match status" value="1"/>
</dbReference>
<evidence type="ECO:0000259" key="5">
    <source>
        <dbReference type="Pfam" id="PF04542"/>
    </source>
</evidence>
<dbReference type="RefSeq" id="WP_379894600.1">
    <property type="nucleotide sequence ID" value="NZ_CBCSCT010000046.1"/>
</dbReference>
<dbReference type="InterPro" id="IPR007627">
    <property type="entry name" value="RNA_pol_sigma70_r2"/>
</dbReference>
<protein>
    <submittedName>
        <fullName evidence="7">RNA polymerase sigma factor</fullName>
    </submittedName>
</protein>
<dbReference type="SUPFAM" id="SSF88946">
    <property type="entry name" value="Sigma2 domain of RNA polymerase sigma factors"/>
    <property type="match status" value="1"/>
</dbReference>
<evidence type="ECO:0000256" key="1">
    <source>
        <dbReference type="ARBA" id="ARBA00010641"/>
    </source>
</evidence>
<dbReference type="InterPro" id="IPR036388">
    <property type="entry name" value="WH-like_DNA-bd_sf"/>
</dbReference>